<dbReference type="PANTHER" id="PTHR24238:SF47">
    <property type="entry name" value="ECDYSTEROIDS_DOPAMINE RECEPTOR-RELATED"/>
    <property type="match status" value="1"/>
</dbReference>
<dbReference type="PROSITE" id="PS50262">
    <property type="entry name" value="G_PROTEIN_RECEP_F1_2"/>
    <property type="match status" value="1"/>
</dbReference>
<comment type="caution">
    <text evidence="12">The sequence shown here is derived from an EMBL/GenBank/DDBJ whole genome shotgun (WGS) entry which is preliminary data.</text>
</comment>
<accession>A0A210PJY0</accession>
<feature type="region of interest" description="Disordered" evidence="9">
    <location>
        <begin position="296"/>
        <end position="319"/>
    </location>
</feature>
<evidence type="ECO:0000256" key="9">
    <source>
        <dbReference type="SAM" id="MobiDB-lite"/>
    </source>
</evidence>
<feature type="transmembrane region" description="Helical" evidence="10">
    <location>
        <begin position="63"/>
        <end position="85"/>
    </location>
</feature>
<comment type="similarity">
    <text evidence="8">Belongs to the G-protein coupled receptor 1 family.</text>
</comment>
<keyword evidence="6 8" id="KW-0675">Receptor</keyword>
<keyword evidence="3 10" id="KW-1133">Transmembrane helix</keyword>
<comment type="subcellular location">
    <subcellularLocation>
        <location evidence="1">Membrane</location>
        <topology evidence="1">Multi-pass membrane protein</topology>
    </subcellularLocation>
</comment>
<dbReference type="SUPFAM" id="SSF81321">
    <property type="entry name" value="Family A G protein-coupled receptor-like"/>
    <property type="match status" value="1"/>
</dbReference>
<evidence type="ECO:0000256" key="1">
    <source>
        <dbReference type="ARBA" id="ARBA00004141"/>
    </source>
</evidence>
<dbReference type="OrthoDB" id="6113151at2759"/>
<evidence type="ECO:0000256" key="2">
    <source>
        <dbReference type="ARBA" id="ARBA00022692"/>
    </source>
</evidence>
<feature type="compositionally biased region" description="Polar residues" evidence="9">
    <location>
        <begin position="263"/>
        <end position="278"/>
    </location>
</feature>
<dbReference type="InterPro" id="IPR000276">
    <property type="entry name" value="GPCR_Rhodpsn"/>
</dbReference>
<dbReference type="Pfam" id="PF00001">
    <property type="entry name" value="7tm_1"/>
    <property type="match status" value="1"/>
</dbReference>
<feature type="transmembrane region" description="Helical" evidence="10">
    <location>
        <begin position="372"/>
        <end position="393"/>
    </location>
</feature>
<evidence type="ECO:0000256" key="3">
    <source>
        <dbReference type="ARBA" id="ARBA00022989"/>
    </source>
</evidence>
<evidence type="ECO:0000313" key="13">
    <source>
        <dbReference type="Proteomes" id="UP000242188"/>
    </source>
</evidence>
<evidence type="ECO:0000256" key="5">
    <source>
        <dbReference type="ARBA" id="ARBA00023136"/>
    </source>
</evidence>
<keyword evidence="5 10" id="KW-0472">Membrane</keyword>
<keyword evidence="4 8" id="KW-0297">G-protein coupled receptor</keyword>
<feature type="transmembrane region" description="Helical" evidence="10">
    <location>
        <begin position="143"/>
        <end position="166"/>
    </location>
</feature>
<proteinExistence type="inferred from homology"/>
<name>A0A210PJY0_MIZYE</name>
<organism evidence="12 13">
    <name type="scientific">Mizuhopecten yessoensis</name>
    <name type="common">Japanese scallop</name>
    <name type="synonym">Patinopecten yessoensis</name>
    <dbReference type="NCBI Taxonomy" id="6573"/>
    <lineage>
        <taxon>Eukaryota</taxon>
        <taxon>Metazoa</taxon>
        <taxon>Spiralia</taxon>
        <taxon>Lophotrochozoa</taxon>
        <taxon>Mollusca</taxon>
        <taxon>Bivalvia</taxon>
        <taxon>Autobranchia</taxon>
        <taxon>Pteriomorphia</taxon>
        <taxon>Pectinida</taxon>
        <taxon>Pectinoidea</taxon>
        <taxon>Pectinidae</taxon>
        <taxon>Mizuhopecten</taxon>
    </lineage>
</organism>
<feature type="region of interest" description="Disordered" evidence="9">
    <location>
        <begin position="242"/>
        <end position="278"/>
    </location>
</feature>
<feature type="transmembrane region" description="Helical" evidence="10">
    <location>
        <begin position="101"/>
        <end position="122"/>
    </location>
</feature>
<dbReference type="CDD" id="cd00637">
    <property type="entry name" value="7tm_classA_rhodopsin-like"/>
    <property type="match status" value="1"/>
</dbReference>
<dbReference type="PRINTS" id="PR00237">
    <property type="entry name" value="GPCRRHODOPSN"/>
</dbReference>
<dbReference type="Proteomes" id="UP000242188">
    <property type="component" value="Unassembled WGS sequence"/>
</dbReference>
<sequence>MEMFGNSSVSDINMLDYWSDFLAKELRPVLIIISVYLFLGTVGNTFVMYIYWSGKKPSGEDRFFIPFLALFDLCASAVCSGSEIITEVNPLRFDSDIVCKMMAFSSIAFVTMSSHLLLLITIDRYLKICAPFKSQMTLRWKRLSLVLIVFAGVVISLPSVVVYGSVAVTKWTGNVTGKLCINVPSGEGRMWHLAYKTIMFIYGSVHFLALVVLYILIIRSIYVRSRARLRLQSNQWLCPAREEHGRKQATERSKPYKLKSDSSMDMNSHTGSPGQDVLTSTNSIAIISDGITCPGEPEPEVDDFPQTSPGQGDEGQRMDESCTVLTKNGLPISAHTSQTQTNQHGVPNTPVIQRQDTKQVKTSKIKIKGLRLTLVFLLISIIYAVTICLKLVLMTMETARENFWTTMTPSEFVVFRFLYSVFVVNFIVNPFVYGFLDRTFQQIVKERCACR</sequence>
<dbReference type="EMBL" id="NEDP02076330">
    <property type="protein sequence ID" value="OWF36800.1"/>
    <property type="molecule type" value="Genomic_DNA"/>
</dbReference>
<keyword evidence="2 8" id="KW-0812">Transmembrane</keyword>
<evidence type="ECO:0000313" key="12">
    <source>
        <dbReference type="EMBL" id="OWF36800.1"/>
    </source>
</evidence>
<gene>
    <name evidence="12" type="ORF">KP79_PYT02847</name>
</gene>
<evidence type="ECO:0000256" key="4">
    <source>
        <dbReference type="ARBA" id="ARBA00023040"/>
    </source>
</evidence>
<feature type="transmembrane region" description="Helical" evidence="10">
    <location>
        <begin position="413"/>
        <end position="436"/>
    </location>
</feature>
<keyword evidence="13" id="KW-1185">Reference proteome</keyword>
<keyword evidence="7 8" id="KW-0807">Transducer</keyword>
<dbReference type="InterPro" id="IPR017452">
    <property type="entry name" value="GPCR_Rhodpsn_7TM"/>
</dbReference>
<feature type="transmembrane region" description="Helical" evidence="10">
    <location>
        <begin position="29"/>
        <end position="51"/>
    </location>
</feature>
<dbReference type="AlphaFoldDB" id="A0A210PJY0"/>
<feature type="domain" description="G-protein coupled receptors family 1 profile" evidence="11">
    <location>
        <begin position="43"/>
        <end position="433"/>
    </location>
</feature>
<dbReference type="Gene3D" id="1.20.1070.10">
    <property type="entry name" value="Rhodopsin 7-helix transmembrane proteins"/>
    <property type="match status" value="2"/>
</dbReference>
<evidence type="ECO:0000256" key="10">
    <source>
        <dbReference type="SAM" id="Phobius"/>
    </source>
</evidence>
<feature type="compositionally biased region" description="Basic and acidic residues" evidence="9">
    <location>
        <begin position="242"/>
        <end position="262"/>
    </location>
</feature>
<reference evidence="12 13" key="1">
    <citation type="journal article" date="2017" name="Nat. Ecol. Evol.">
        <title>Scallop genome provides insights into evolution of bilaterian karyotype and development.</title>
        <authorList>
            <person name="Wang S."/>
            <person name="Zhang J."/>
            <person name="Jiao W."/>
            <person name="Li J."/>
            <person name="Xun X."/>
            <person name="Sun Y."/>
            <person name="Guo X."/>
            <person name="Huan P."/>
            <person name="Dong B."/>
            <person name="Zhang L."/>
            <person name="Hu X."/>
            <person name="Sun X."/>
            <person name="Wang J."/>
            <person name="Zhao C."/>
            <person name="Wang Y."/>
            <person name="Wang D."/>
            <person name="Huang X."/>
            <person name="Wang R."/>
            <person name="Lv J."/>
            <person name="Li Y."/>
            <person name="Zhang Z."/>
            <person name="Liu B."/>
            <person name="Lu W."/>
            <person name="Hui Y."/>
            <person name="Liang J."/>
            <person name="Zhou Z."/>
            <person name="Hou R."/>
            <person name="Li X."/>
            <person name="Liu Y."/>
            <person name="Li H."/>
            <person name="Ning X."/>
            <person name="Lin Y."/>
            <person name="Zhao L."/>
            <person name="Xing Q."/>
            <person name="Dou J."/>
            <person name="Li Y."/>
            <person name="Mao J."/>
            <person name="Guo H."/>
            <person name="Dou H."/>
            <person name="Li T."/>
            <person name="Mu C."/>
            <person name="Jiang W."/>
            <person name="Fu Q."/>
            <person name="Fu X."/>
            <person name="Miao Y."/>
            <person name="Liu J."/>
            <person name="Yu Q."/>
            <person name="Li R."/>
            <person name="Liao H."/>
            <person name="Li X."/>
            <person name="Kong Y."/>
            <person name="Jiang Z."/>
            <person name="Chourrout D."/>
            <person name="Li R."/>
            <person name="Bao Z."/>
        </authorList>
    </citation>
    <scope>NUCLEOTIDE SEQUENCE [LARGE SCALE GENOMIC DNA]</scope>
    <source>
        <strain evidence="12 13">PY_sf001</strain>
    </source>
</reference>
<feature type="transmembrane region" description="Helical" evidence="10">
    <location>
        <begin position="199"/>
        <end position="222"/>
    </location>
</feature>
<dbReference type="PROSITE" id="PS00237">
    <property type="entry name" value="G_PROTEIN_RECEP_F1_1"/>
    <property type="match status" value="1"/>
</dbReference>
<evidence type="ECO:0000256" key="8">
    <source>
        <dbReference type="RuleBase" id="RU000688"/>
    </source>
</evidence>
<dbReference type="GO" id="GO:0004930">
    <property type="term" value="F:G protein-coupled receptor activity"/>
    <property type="evidence" value="ECO:0007669"/>
    <property type="project" value="UniProtKB-KW"/>
</dbReference>
<dbReference type="GO" id="GO:0016020">
    <property type="term" value="C:membrane"/>
    <property type="evidence" value="ECO:0007669"/>
    <property type="project" value="UniProtKB-SubCell"/>
</dbReference>
<evidence type="ECO:0000256" key="7">
    <source>
        <dbReference type="ARBA" id="ARBA00023224"/>
    </source>
</evidence>
<dbReference type="PANTHER" id="PTHR24238">
    <property type="entry name" value="G-PROTEIN COUPLED RECEPTOR"/>
    <property type="match status" value="1"/>
</dbReference>
<protein>
    <submittedName>
        <fullName evidence="12">Orexin receptor type 2</fullName>
    </submittedName>
</protein>
<evidence type="ECO:0000256" key="6">
    <source>
        <dbReference type="ARBA" id="ARBA00023170"/>
    </source>
</evidence>
<evidence type="ECO:0000259" key="11">
    <source>
        <dbReference type="PROSITE" id="PS50262"/>
    </source>
</evidence>